<reference evidence="2 3" key="1">
    <citation type="submission" date="2023-08" db="EMBL/GenBank/DDBJ databases">
        <authorList>
            <person name="Park J.-S."/>
        </authorList>
    </citation>
    <scope>NUCLEOTIDE SEQUENCE [LARGE SCALE GENOMIC DNA]</scope>
    <source>
        <strain evidence="2 3">2205SS18-9</strain>
    </source>
</reference>
<keyword evidence="1" id="KW-0472">Membrane</keyword>
<evidence type="ECO:0000313" key="3">
    <source>
        <dbReference type="Proteomes" id="UP001231941"/>
    </source>
</evidence>
<keyword evidence="3" id="KW-1185">Reference proteome</keyword>
<keyword evidence="1" id="KW-1133">Transmembrane helix</keyword>
<gene>
    <name evidence="2" type="ORF">Q5Y73_10620</name>
</gene>
<protein>
    <submittedName>
        <fullName evidence="2">Uncharacterized protein</fullName>
    </submittedName>
</protein>
<proteinExistence type="predicted"/>
<feature type="transmembrane region" description="Helical" evidence="1">
    <location>
        <begin position="79"/>
        <end position="97"/>
    </location>
</feature>
<accession>A0ABT9IYW7</accession>
<name>A0ABT9IYW7_9BACL</name>
<dbReference type="EMBL" id="JAVAMP010000003">
    <property type="protein sequence ID" value="MDP5274564.1"/>
    <property type="molecule type" value="Genomic_DNA"/>
</dbReference>
<evidence type="ECO:0000256" key="1">
    <source>
        <dbReference type="SAM" id="Phobius"/>
    </source>
</evidence>
<comment type="caution">
    <text evidence="2">The sequence shown here is derived from an EMBL/GenBank/DDBJ whole genome shotgun (WGS) entry which is preliminary data.</text>
</comment>
<dbReference type="RefSeq" id="WP_305991868.1">
    <property type="nucleotide sequence ID" value="NZ_JAVAMP010000003.1"/>
</dbReference>
<feature type="transmembrane region" description="Helical" evidence="1">
    <location>
        <begin position="24"/>
        <end position="41"/>
    </location>
</feature>
<evidence type="ECO:0000313" key="2">
    <source>
        <dbReference type="EMBL" id="MDP5274564.1"/>
    </source>
</evidence>
<organism evidence="2 3">
    <name type="scientific">Chengkuizengella axinellae</name>
    <dbReference type="NCBI Taxonomy" id="3064388"/>
    <lineage>
        <taxon>Bacteria</taxon>
        <taxon>Bacillati</taxon>
        <taxon>Bacillota</taxon>
        <taxon>Bacilli</taxon>
        <taxon>Bacillales</taxon>
        <taxon>Paenibacillaceae</taxon>
        <taxon>Chengkuizengella</taxon>
    </lineage>
</organism>
<feature type="transmembrane region" description="Helical" evidence="1">
    <location>
        <begin position="47"/>
        <end position="67"/>
    </location>
</feature>
<dbReference type="Proteomes" id="UP001231941">
    <property type="component" value="Unassembled WGS sequence"/>
</dbReference>
<feature type="transmembrane region" description="Helical" evidence="1">
    <location>
        <begin position="141"/>
        <end position="159"/>
    </location>
</feature>
<keyword evidence="1" id="KW-0812">Transmembrane</keyword>
<sequence>MIEWILVVMIILSLCTSVLYDKKFSFIYVILLPLVLLAFYFSDFEIVTTLLFFIFGFIGIFAALVKLSSSDDKKLNKYAPSLLPLFIFSIIVCFALWDNYSTVIDPMYWSDGGIGMSNRLAYGFIGDNSWSIEKYKNAFELSMYISFSLFVFYIILFIIDQKRIRRASRFFSKKN</sequence>